<dbReference type="InterPro" id="IPR050578">
    <property type="entry name" value="MARVEL-CKLF_proteins"/>
</dbReference>
<feature type="transmembrane region" description="Helical" evidence="7">
    <location>
        <begin position="32"/>
        <end position="50"/>
    </location>
</feature>
<evidence type="ECO:0000313" key="9">
    <source>
        <dbReference type="Proteomes" id="UP000515156"/>
    </source>
</evidence>
<dbReference type="AlphaFoldDB" id="A0A6P7Y5W6"/>
<accession>A0A6P7Y5W6</accession>
<feature type="transmembrane region" description="Helical" evidence="7">
    <location>
        <begin position="56"/>
        <end position="74"/>
    </location>
</feature>
<protein>
    <submittedName>
        <fullName evidence="10">CKLF-like MARVEL transmembrane domain-containing protein 3</fullName>
    </submittedName>
</protein>
<evidence type="ECO:0000259" key="8">
    <source>
        <dbReference type="PROSITE" id="PS51225"/>
    </source>
</evidence>
<dbReference type="OrthoDB" id="9943862at2759"/>
<dbReference type="RefSeq" id="XP_030060348.1">
    <property type="nucleotide sequence ID" value="XM_030204488.1"/>
</dbReference>
<dbReference type="KEGG" id="muo:115470879"/>
<dbReference type="GO" id="GO:0016020">
    <property type="term" value="C:membrane"/>
    <property type="evidence" value="ECO:0007669"/>
    <property type="project" value="UniProtKB-SubCell"/>
</dbReference>
<feature type="compositionally biased region" description="Acidic residues" evidence="6">
    <location>
        <begin position="162"/>
        <end position="173"/>
    </location>
</feature>
<dbReference type="InParanoid" id="A0A6P7Y5W6"/>
<gene>
    <name evidence="10" type="primary">CMTM3</name>
</gene>
<keyword evidence="3 7" id="KW-1133">Transmembrane helix</keyword>
<dbReference type="PANTHER" id="PTHR22776">
    <property type="entry name" value="MARVEL-CONTAINING POTENTIAL LIPID RAFT-ASSOCIATED PROTEIN"/>
    <property type="match status" value="1"/>
</dbReference>
<dbReference type="GeneID" id="115470879"/>
<comment type="subcellular location">
    <subcellularLocation>
        <location evidence="1">Membrane</location>
        <topology evidence="1">Multi-pass membrane protein</topology>
    </subcellularLocation>
</comment>
<keyword evidence="4 5" id="KW-0472">Membrane</keyword>
<feature type="domain" description="MARVEL" evidence="8">
    <location>
        <begin position="24"/>
        <end position="143"/>
    </location>
</feature>
<proteinExistence type="predicted"/>
<dbReference type="Pfam" id="PF01284">
    <property type="entry name" value="MARVEL"/>
    <property type="match status" value="1"/>
</dbReference>
<feature type="region of interest" description="Disordered" evidence="6">
    <location>
        <begin position="149"/>
        <end position="173"/>
    </location>
</feature>
<evidence type="ECO:0000256" key="5">
    <source>
        <dbReference type="PROSITE-ProRule" id="PRU00581"/>
    </source>
</evidence>
<evidence type="ECO:0000256" key="3">
    <source>
        <dbReference type="ARBA" id="ARBA00022989"/>
    </source>
</evidence>
<dbReference type="CTD" id="123920"/>
<dbReference type="Proteomes" id="UP000515156">
    <property type="component" value="Chromosome 5"/>
</dbReference>
<evidence type="ECO:0000256" key="7">
    <source>
        <dbReference type="SAM" id="Phobius"/>
    </source>
</evidence>
<dbReference type="InterPro" id="IPR008253">
    <property type="entry name" value="Marvel"/>
</dbReference>
<reference evidence="10" key="1">
    <citation type="submission" date="2025-08" db="UniProtKB">
        <authorList>
            <consortium name="RefSeq"/>
        </authorList>
    </citation>
    <scope>IDENTIFICATION</scope>
</reference>
<evidence type="ECO:0000256" key="1">
    <source>
        <dbReference type="ARBA" id="ARBA00004141"/>
    </source>
</evidence>
<keyword evidence="9" id="KW-1185">Reference proteome</keyword>
<dbReference type="PANTHER" id="PTHR22776:SF3">
    <property type="entry name" value="CKLF-LIKE MARVEL TRANSMEMBRANE DOMAIN-CONTAINING PROTEIN 3"/>
    <property type="match status" value="1"/>
</dbReference>
<dbReference type="PROSITE" id="PS51225">
    <property type="entry name" value="MARVEL"/>
    <property type="match status" value="1"/>
</dbReference>
<keyword evidence="2 5" id="KW-0812">Transmembrane</keyword>
<evidence type="ECO:0000313" key="10">
    <source>
        <dbReference type="RefSeq" id="XP_030060348.1"/>
    </source>
</evidence>
<feature type="transmembrane region" description="Helical" evidence="7">
    <location>
        <begin position="86"/>
        <end position="108"/>
    </location>
</feature>
<name>A0A6P7Y5W6_9AMPH</name>
<feature type="transmembrane region" description="Helical" evidence="7">
    <location>
        <begin position="120"/>
        <end position="139"/>
    </location>
</feature>
<dbReference type="FunCoup" id="A0A6P7Y5W6">
    <property type="interactions" value="522"/>
</dbReference>
<sequence length="173" mass="18834">MDDPESTPEPQPGLRALIPSTKAFLSSRKGQLLLAESVLSFLTFLCYIFSADAAFMTVPLIEFLLALFLFYAYLIQFNEKFKGIHWPLWDFIRCGTAAIVYFAISIAVVSKTTGSASKAAAVFGFIATIAFAVDAYLIFNDLAPFLRGGDSSAAPETRKEEGEDDSDSDASSD</sequence>
<evidence type="ECO:0000256" key="4">
    <source>
        <dbReference type="ARBA" id="ARBA00023136"/>
    </source>
</evidence>
<organism evidence="9 10">
    <name type="scientific">Microcaecilia unicolor</name>
    <dbReference type="NCBI Taxonomy" id="1415580"/>
    <lineage>
        <taxon>Eukaryota</taxon>
        <taxon>Metazoa</taxon>
        <taxon>Chordata</taxon>
        <taxon>Craniata</taxon>
        <taxon>Vertebrata</taxon>
        <taxon>Euteleostomi</taxon>
        <taxon>Amphibia</taxon>
        <taxon>Gymnophiona</taxon>
        <taxon>Siphonopidae</taxon>
        <taxon>Microcaecilia</taxon>
    </lineage>
</organism>
<evidence type="ECO:0000256" key="2">
    <source>
        <dbReference type="ARBA" id="ARBA00022692"/>
    </source>
</evidence>
<evidence type="ECO:0000256" key="6">
    <source>
        <dbReference type="SAM" id="MobiDB-lite"/>
    </source>
</evidence>